<evidence type="ECO:0000256" key="2">
    <source>
        <dbReference type="SAM" id="MobiDB-lite"/>
    </source>
</evidence>
<name>A0A0M0LQS1_9EUKA</name>
<evidence type="ECO:0000256" key="1">
    <source>
        <dbReference type="SAM" id="Coils"/>
    </source>
</evidence>
<reference evidence="4" key="1">
    <citation type="journal article" date="2015" name="PLoS Genet.">
        <title>Genome Sequence and Transcriptome Analyses of Chrysochromulina tobin: Metabolic Tools for Enhanced Algal Fitness in the Prominent Order Prymnesiales (Haptophyceae).</title>
        <authorList>
            <person name="Hovde B.T."/>
            <person name="Deodato C.R."/>
            <person name="Hunsperger H.M."/>
            <person name="Ryken S.A."/>
            <person name="Yost W."/>
            <person name="Jha R.K."/>
            <person name="Patterson J."/>
            <person name="Monnat R.J. Jr."/>
            <person name="Barlow S.B."/>
            <person name="Starkenburg S.R."/>
            <person name="Cattolico R.A."/>
        </authorList>
    </citation>
    <scope>NUCLEOTIDE SEQUENCE</scope>
    <source>
        <strain evidence="4">CCMP291</strain>
    </source>
</reference>
<keyword evidence="4" id="KW-1185">Reference proteome</keyword>
<dbReference type="Proteomes" id="UP000037460">
    <property type="component" value="Unassembled WGS sequence"/>
</dbReference>
<comment type="caution">
    <text evidence="3">The sequence shown here is derived from an EMBL/GenBank/DDBJ whole genome shotgun (WGS) entry which is preliminary data.</text>
</comment>
<feature type="compositionally biased region" description="Basic and acidic residues" evidence="2">
    <location>
        <begin position="10"/>
        <end position="21"/>
    </location>
</feature>
<evidence type="ECO:0000313" key="3">
    <source>
        <dbReference type="EMBL" id="KOO53346.1"/>
    </source>
</evidence>
<feature type="coiled-coil region" evidence="1">
    <location>
        <begin position="23"/>
        <end position="85"/>
    </location>
</feature>
<feature type="region of interest" description="Disordered" evidence="2">
    <location>
        <begin position="1"/>
        <end position="21"/>
    </location>
</feature>
<gene>
    <name evidence="3" type="ORF">Ctob_009872</name>
</gene>
<keyword evidence="1" id="KW-0175">Coiled coil</keyword>
<evidence type="ECO:0000313" key="4">
    <source>
        <dbReference type="Proteomes" id="UP000037460"/>
    </source>
</evidence>
<sequence length="247" mass="28236">MDSGLNLFSSHDEITSPTHESDALRLRRALQRLRINLEDADSEVMEMLEEWQEEAKACEEKEQLAAKHQARADELDAEVYEHRQQAAKLFQDVAAKLASTALTVHVQTAPFVHIEKQQALQLQCWVRHGKRWLPVRLMVGDGHLTYTRVSRSFWTLREIVQQHSIGLKCIDMTRAEGEVHINTGLCSVEARWQWACLLSAEGRQQFQSDKLVFGAETEEAMHFWAREVAVARMYLDYYGDALGAATA</sequence>
<accession>A0A0M0LQS1</accession>
<proteinExistence type="predicted"/>
<dbReference type="AlphaFoldDB" id="A0A0M0LQS1"/>
<protein>
    <recommendedName>
        <fullName evidence="5">PH domain-containing protein</fullName>
    </recommendedName>
</protein>
<evidence type="ECO:0008006" key="5">
    <source>
        <dbReference type="Google" id="ProtNLM"/>
    </source>
</evidence>
<organism evidence="3 4">
    <name type="scientific">Chrysochromulina tobinii</name>
    <dbReference type="NCBI Taxonomy" id="1460289"/>
    <lineage>
        <taxon>Eukaryota</taxon>
        <taxon>Haptista</taxon>
        <taxon>Haptophyta</taxon>
        <taxon>Prymnesiophyceae</taxon>
        <taxon>Prymnesiales</taxon>
        <taxon>Chrysochromulinaceae</taxon>
        <taxon>Chrysochromulina</taxon>
    </lineage>
</organism>
<dbReference type="EMBL" id="JWZX01000274">
    <property type="protein sequence ID" value="KOO53346.1"/>
    <property type="molecule type" value="Genomic_DNA"/>
</dbReference>